<feature type="transmembrane region" description="Helical" evidence="1">
    <location>
        <begin position="33"/>
        <end position="53"/>
    </location>
</feature>
<keyword evidence="1" id="KW-0812">Transmembrane</keyword>
<dbReference type="EMBL" id="JBHTKH010000002">
    <property type="protein sequence ID" value="MFD1053540.1"/>
    <property type="molecule type" value="Genomic_DNA"/>
</dbReference>
<comment type="caution">
    <text evidence="2">The sequence shown here is derived from an EMBL/GenBank/DDBJ whole genome shotgun (WGS) entry which is preliminary data.</text>
</comment>
<feature type="transmembrane region" description="Helical" evidence="1">
    <location>
        <begin position="60"/>
        <end position="81"/>
    </location>
</feature>
<accession>A0ABW3MVT1</accession>
<evidence type="ECO:0000313" key="2">
    <source>
        <dbReference type="EMBL" id="MFD1053540.1"/>
    </source>
</evidence>
<evidence type="ECO:0000313" key="3">
    <source>
        <dbReference type="Proteomes" id="UP001597046"/>
    </source>
</evidence>
<name>A0ABW3MVT1_9MICO</name>
<sequence length="112" mass="11758">MTVRAWVALAVTIVVELPVLVAAARLAGWVGWGRALAAGVGVNVLTQPLLYAVSTRFRSSLQLVAAEVVVVAVEATVLAWWWRVRAREETTTLALAVVAANALSTAAGLLVP</sequence>
<organism evidence="2 3">
    <name type="scientific">Terrabacter terrigena</name>
    <dbReference type="NCBI Taxonomy" id="574718"/>
    <lineage>
        <taxon>Bacteria</taxon>
        <taxon>Bacillati</taxon>
        <taxon>Actinomycetota</taxon>
        <taxon>Actinomycetes</taxon>
        <taxon>Micrococcales</taxon>
        <taxon>Intrasporangiaceae</taxon>
        <taxon>Terrabacter</taxon>
    </lineage>
</organism>
<keyword evidence="1" id="KW-1133">Transmembrane helix</keyword>
<proteinExistence type="predicted"/>
<keyword evidence="1" id="KW-0472">Membrane</keyword>
<evidence type="ECO:0000256" key="1">
    <source>
        <dbReference type="SAM" id="Phobius"/>
    </source>
</evidence>
<gene>
    <name evidence="2" type="ORF">ACFQ2V_04405</name>
</gene>
<protein>
    <submittedName>
        <fullName evidence="2">Uncharacterized protein</fullName>
    </submittedName>
</protein>
<keyword evidence="3" id="KW-1185">Reference proteome</keyword>
<reference evidence="3" key="1">
    <citation type="journal article" date="2019" name="Int. J. Syst. Evol. Microbiol.">
        <title>The Global Catalogue of Microorganisms (GCM) 10K type strain sequencing project: providing services to taxonomists for standard genome sequencing and annotation.</title>
        <authorList>
            <consortium name="The Broad Institute Genomics Platform"/>
            <consortium name="The Broad Institute Genome Sequencing Center for Infectious Disease"/>
            <person name="Wu L."/>
            <person name="Ma J."/>
        </authorList>
    </citation>
    <scope>NUCLEOTIDE SEQUENCE [LARGE SCALE GENOMIC DNA]</scope>
    <source>
        <strain evidence="3">CCUG 57508</strain>
    </source>
</reference>
<dbReference type="RefSeq" id="WP_386051106.1">
    <property type="nucleotide sequence ID" value="NZ_JBHTKH010000002.1"/>
</dbReference>
<dbReference type="Proteomes" id="UP001597046">
    <property type="component" value="Unassembled WGS sequence"/>
</dbReference>
<feature type="transmembrane region" description="Helical" evidence="1">
    <location>
        <begin position="93"/>
        <end position="111"/>
    </location>
</feature>